<dbReference type="eggNOG" id="COG2309">
    <property type="taxonomic scope" value="Bacteria"/>
</dbReference>
<dbReference type="GO" id="GO:0046872">
    <property type="term" value="F:metal ion binding"/>
    <property type="evidence" value="ECO:0007669"/>
    <property type="project" value="UniProtKB-KW"/>
</dbReference>
<dbReference type="EMBL" id="ADLQ01000043">
    <property type="protein sequence ID" value="EGA94267.1"/>
    <property type="molecule type" value="Genomic_DNA"/>
</dbReference>
<gene>
    <name evidence="2" type="ORF">HMPREF9474_01801</name>
</gene>
<evidence type="ECO:0000313" key="2">
    <source>
        <dbReference type="EMBL" id="EGA94267.1"/>
    </source>
</evidence>
<comment type="caution">
    <text evidence="2">The sequence shown here is derived from an EMBL/GenBank/DDBJ whole genome shotgun (WGS) entry which is preliminary data.</text>
</comment>
<sequence>MEMNDMEPIIECGIARNPGDAMAWSDGEVSLGPVIGTTHGKLVIDGPICYYGCPTVPVELKIEGGRIVEVVGGDAKICKEIRRQIAEVKDSDNIAEIGIGLNPACMFNGDFEEEKKARGTCHIAMGNGFYYGQPARSTVHIDMVQYNPTITFDGQLIVKDGKMVCLGEE</sequence>
<dbReference type="PANTHER" id="PTHR34448:SF1">
    <property type="entry name" value="BLL6088 PROTEIN"/>
    <property type="match status" value="1"/>
</dbReference>
<dbReference type="InterPro" id="IPR058739">
    <property type="entry name" value="NicX"/>
</dbReference>
<keyword evidence="2" id="KW-0031">Aminopeptidase</keyword>
<proteinExistence type="predicted"/>
<keyword evidence="1" id="KW-0479">Metal-binding</keyword>
<dbReference type="GO" id="GO:0004177">
    <property type="term" value="F:aminopeptidase activity"/>
    <property type="evidence" value="ECO:0007669"/>
    <property type="project" value="UniProtKB-KW"/>
</dbReference>
<dbReference type="AlphaFoldDB" id="E7GLK6"/>
<dbReference type="InterPro" id="IPR052170">
    <property type="entry name" value="M29_Exopeptidase"/>
</dbReference>
<organism evidence="2 3">
    <name type="scientific">Clostridium symbiosum (strain WAL-14163)</name>
    <dbReference type="NCBI Taxonomy" id="742740"/>
    <lineage>
        <taxon>Bacteria</taxon>
        <taxon>Bacillati</taxon>
        <taxon>Bacillota</taxon>
        <taxon>Clostridia</taxon>
        <taxon>Lachnospirales</taxon>
        <taxon>Lachnospiraceae</taxon>
        <taxon>Otoolea</taxon>
    </lineage>
</organism>
<dbReference type="Proteomes" id="UP000002970">
    <property type="component" value="Unassembled WGS sequence"/>
</dbReference>
<name>E7GLK6_CLOS6</name>
<protein>
    <submittedName>
        <fullName evidence="2">Leucyl aminopeptidase</fullName>
    </submittedName>
</protein>
<dbReference type="HOGENOM" id="CLU_118344_0_0_9"/>
<reference evidence="2 3" key="1">
    <citation type="submission" date="2010-12" db="EMBL/GenBank/DDBJ databases">
        <title>The Genome Sequence of Clostridium symbiosum strain WAL-14163.</title>
        <authorList>
            <person name="Earl A."/>
            <person name="Ward D."/>
            <person name="Feldgarden M."/>
            <person name="Gevers D."/>
            <person name="Finegold S.M."/>
            <person name="Summanen P.H."/>
            <person name="Molitoris D.R."/>
            <person name="Vaisanen M.L."/>
            <person name="Daigneault M."/>
            <person name="Young S.K."/>
            <person name="Zeng Q."/>
            <person name="Gargeya S."/>
            <person name="Fitzgerald M."/>
            <person name="Haas B."/>
            <person name="Abouelleil A."/>
            <person name="Alvarado L."/>
            <person name="Arachchi H.M."/>
            <person name="Berlin A."/>
            <person name="Brown A."/>
            <person name="Chapman S.B."/>
            <person name="Chen Z."/>
            <person name="Dunbar C."/>
            <person name="Freedman E."/>
            <person name="Gearin G."/>
            <person name="Gellesch M."/>
            <person name="Goldberg J."/>
            <person name="Griggs A."/>
            <person name="Gujja S."/>
            <person name="Heilman E."/>
            <person name="Heiman D."/>
            <person name="Howarth C."/>
            <person name="Larson L."/>
            <person name="Lui A."/>
            <person name="MacDonald P.J.P."/>
            <person name="Mehta T."/>
            <person name="Montmayeur A."/>
            <person name="Murphy C."/>
            <person name="Neiman D."/>
            <person name="Pearson M."/>
            <person name="Priest M."/>
            <person name="Roberts A."/>
            <person name="Saif S."/>
            <person name="Shea T."/>
            <person name="Shenoy N."/>
            <person name="Sisk P."/>
            <person name="Stolte C."/>
            <person name="Sykes S."/>
            <person name="White J."/>
            <person name="Yandava C."/>
            <person name="Nusbaum C."/>
            <person name="Birren B."/>
        </authorList>
    </citation>
    <scope>NUCLEOTIDE SEQUENCE [LARGE SCALE GENOMIC DNA]</scope>
    <source>
        <strain evidence="2 3">WAL-14163</strain>
    </source>
</reference>
<dbReference type="SUPFAM" id="SSF144052">
    <property type="entry name" value="Thermophilic metalloprotease-like"/>
    <property type="match status" value="1"/>
</dbReference>
<evidence type="ECO:0000313" key="3">
    <source>
        <dbReference type="Proteomes" id="UP000002970"/>
    </source>
</evidence>
<keyword evidence="2" id="KW-0378">Hydrolase</keyword>
<dbReference type="Pfam" id="PF26233">
    <property type="entry name" value="NicX"/>
    <property type="match status" value="1"/>
</dbReference>
<keyword evidence="3" id="KW-1185">Reference proteome</keyword>
<accession>E7GLK6</accession>
<dbReference type="PANTHER" id="PTHR34448">
    <property type="entry name" value="AMINOPEPTIDASE"/>
    <property type="match status" value="1"/>
</dbReference>
<evidence type="ECO:0000256" key="1">
    <source>
        <dbReference type="ARBA" id="ARBA00022723"/>
    </source>
</evidence>
<keyword evidence="2" id="KW-0645">Protease</keyword>